<dbReference type="AlphaFoldDB" id="A0ABD3AQU3"/>
<keyword evidence="2" id="KW-1185">Reference proteome</keyword>
<reference evidence="1 2" key="1">
    <citation type="submission" date="2024-11" db="EMBL/GenBank/DDBJ databases">
        <title>A near-complete genome assembly of Cinchona calisaya.</title>
        <authorList>
            <person name="Lian D.C."/>
            <person name="Zhao X.W."/>
            <person name="Wei L."/>
        </authorList>
    </citation>
    <scope>NUCLEOTIDE SEQUENCE [LARGE SCALE GENOMIC DNA]</scope>
    <source>
        <tissue evidence="1">Nenye</tissue>
    </source>
</reference>
<name>A0ABD3AQU3_9GENT</name>
<proteinExistence type="predicted"/>
<evidence type="ECO:0000313" key="2">
    <source>
        <dbReference type="Proteomes" id="UP001630127"/>
    </source>
</evidence>
<protein>
    <submittedName>
        <fullName evidence="1">Uncharacterized protein</fullName>
    </submittedName>
</protein>
<dbReference type="Proteomes" id="UP001630127">
    <property type="component" value="Unassembled WGS sequence"/>
</dbReference>
<organism evidence="1 2">
    <name type="scientific">Cinchona calisaya</name>
    <dbReference type="NCBI Taxonomy" id="153742"/>
    <lineage>
        <taxon>Eukaryota</taxon>
        <taxon>Viridiplantae</taxon>
        <taxon>Streptophyta</taxon>
        <taxon>Embryophyta</taxon>
        <taxon>Tracheophyta</taxon>
        <taxon>Spermatophyta</taxon>
        <taxon>Magnoliopsida</taxon>
        <taxon>eudicotyledons</taxon>
        <taxon>Gunneridae</taxon>
        <taxon>Pentapetalae</taxon>
        <taxon>asterids</taxon>
        <taxon>lamiids</taxon>
        <taxon>Gentianales</taxon>
        <taxon>Rubiaceae</taxon>
        <taxon>Cinchonoideae</taxon>
        <taxon>Cinchoneae</taxon>
        <taxon>Cinchona</taxon>
    </lineage>
</organism>
<evidence type="ECO:0000313" key="1">
    <source>
        <dbReference type="EMBL" id="KAL3533565.1"/>
    </source>
</evidence>
<accession>A0ABD3AQU3</accession>
<comment type="caution">
    <text evidence="1">The sequence shown here is derived from an EMBL/GenBank/DDBJ whole genome shotgun (WGS) entry which is preliminary data.</text>
</comment>
<sequence>MISGSLVGHTSSSTSALVQIVDRFPSRSATAGGPSNIVVVAHKRKAPTLEASKKKISSLGITIGLEGHDPTIPLLELCNAMREECQHCLKAEKEVIELKEQLQAFENAKTTDETALK</sequence>
<dbReference type="EMBL" id="JBJUIK010000003">
    <property type="protein sequence ID" value="KAL3533565.1"/>
    <property type="molecule type" value="Genomic_DNA"/>
</dbReference>
<gene>
    <name evidence="1" type="ORF">ACH5RR_007086</name>
</gene>